<protein>
    <submittedName>
        <fullName evidence="1">Uncharacterized protein</fullName>
    </submittedName>
</protein>
<dbReference type="AlphaFoldDB" id="A0AAD9QW68"/>
<reference evidence="1" key="2">
    <citation type="journal article" date="2023" name="Science">
        <title>Genomic signatures of disease resistance in endangered staghorn corals.</title>
        <authorList>
            <person name="Vollmer S.V."/>
            <person name="Selwyn J.D."/>
            <person name="Despard B.A."/>
            <person name="Roesel C.L."/>
        </authorList>
    </citation>
    <scope>NUCLEOTIDE SEQUENCE</scope>
    <source>
        <strain evidence="1">K2</strain>
    </source>
</reference>
<comment type="caution">
    <text evidence="1">The sequence shown here is derived from an EMBL/GenBank/DDBJ whole genome shotgun (WGS) entry which is preliminary data.</text>
</comment>
<name>A0AAD9QW68_ACRCE</name>
<reference evidence="1" key="1">
    <citation type="journal article" date="2023" name="G3 (Bethesda)">
        <title>Whole genome assembly and annotation of the endangered Caribbean coral Acropora cervicornis.</title>
        <authorList>
            <person name="Selwyn J.D."/>
            <person name="Vollmer S.V."/>
        </authorList>
    </citation>
    <scope>NUCLEOTIDE SEQUENCE</scope>
    <source>
        <strain evidence="1">K2</strain>
    </source>
</reference>
<dbReference type="EMBL" id="JARQWQ010000012">
    <property type="protein sequence ID" value="KAK2568433.1"/>
    <property type="molecule type" value="Genomic_DNA"/>
</dbReference>
<sequence length="83" mass="9264">MGIEFLQQRRTASDIGAWLDLEPVDNDLSQVAWSNHRSFKVSEPELTNTVSFSLRTISGVLSLGKSSEKASKIMLILLNFIKP</sequence>
<gene>
    <name evidence="1" type="ORF">P5673_007471</name>
</gene>
<evidence type="ECO:0000313" key="2">
    <source>
        <dbReference type="Proteomes" id="UP001249851"/>
    </source>
</evidence>
<accession>A0AAD9QW68</accession>
<keyword evidence="2" id="KW-1185">Reference proteome</keyword>
<proteinExistence type="predicted"/>
<evidence type="ECO:0000313" key="1">
    <source>
        <dbReference type="EMBL" id="KAK2568433.1"/>
    </source>
</evidence>
<dbReference type="Proteomes" id="UP001249851">
    <property type="component" value="Unassembled WGS sequence"/>
</dbReference>
<organism evidence="1 2">
    <name type="scientific">Acropora cervicornis</name>
    <name type="common">Staghorn coral</name>
    <dbReference type="NCBI Taxonomy" id="6130"/>
    <lineage>
        <taxon>Eukaryota</taxon>
        <taxon>Metazoa</taxon>
        <taxon>Cnidaria</taxon>
        <taxon>Anthozoa</taxon>
        <taxon>Hexacorallia</taxon>
        <taxon>Scleractinia</taxon>
        <taxon>Astrocoeniina</taxon>
        <taxon>Acroporidae</taxon>
        <taxon>Acropora</taxon>
    </lineage>
</organism>